<evidence type="ECO:0000256" key="1">
    <source>
        <dbReference type="SAM" id="Phobius"/>
    </source>
</evidence>
<dbReference type="Pfam" id="PF17255">
    <property type="entry name" value="EbsA"/>
    <property type="match status" value="1"/>
</dbReference>
<reference evidence="3" key="1">
    <citation type="submission" date="2016-10" db="EMBL/GenBank/DDBJ databases">
        <authorList>
            <person name="Varghese N."/>
            <person name="Submissions S."/>
        </authorList>
    </citation>
    <scope>NUCLEOTIDE SEQUENCE [LARGE SCALE GENOMIC DNA]</scope>
    <source>
        <strain evidence="3">DSM 16108</strain>
    </source>
</reference>
<dbReference type="InterPro" id="IPR020215">
    <property type="entry name" value="EbsA-like"/>
</dbReference>
<dbReference type="AlphaFoldDB" id="A0A1I3URN4"/>
<feature type="transmembrane region" description="Helical" evidence="1">
    <location>
        <begin position="47"/>
        <end position="65"/>
    </location>
</feature>
<gene>
    <name evidence="2" type="ORF">SAMN04488569_100163</name>
</gene>
<keyword evidence="1" id="KW-0812">Transmembrane</keyword>
<proteinExistence type="predicted"/>
<keyword evidence="3" id="KW-1185">Reference proteome</keyword>
<name>A0A1I3URN4_9LACT</name>
<feature type="transmembrane region" description="Helical" evidence="1">
    <location>
        <begin position="21"/>
        <end position="41"/>
    </location>
</feature>
<sequence length="144" mass="16564">MNIKAESNVKTNIKIKLNLEPAFQTIYLSSIFISFCVAVVFTTTIESFNWGTVLFLILALILFYLKKETYLRISEEKLQLCYFAGIKDRVVELDNITSVVISNPGGEVTLTTDQKTIVFYLNKHSQQLFLQRLEKYNLNINVVN</sequence>
<dbReference type="Proteomes" id="UP000199589">
    <property type="component" value="Unassembled WGS sequence"/>
</dbReference>
<protein>
    <recommendedName>
        <fullName evidence="4">PH domain-containing protein</fullName>
    </recommendedName>
</protein>
<evidence type="ECO:0000313" key="3">
    <source>
        <dbReference type="Proteomes" id="UP000199589"/>
    </source>
</evidence>
<dbReference type="EMBL" id="FOSJ01000001">
    <property type="protein sequence ID" value="SFJ84447.1"/>
    <property type="molecule type" value="Genomic_DNA"/>
</dbReference>
<organism evidence="2 3">
    <name type="scientific">Marinilactibacillus piezotolerans</name>
    <dbReference type="NCBI Taxonomy" id="258723"/>
    <lineage>
        <taxon>Bacteria</taxon>
        <taxon>Bacillati</taxon>
        <taxon>Bacillota</taxon>
        <taxon>Bacilli</taxon>
        <taxon>Lactobacillales</taxon>
        <taxon>Carnobacteriaceae</taxon>
        <taxon>Marinilactibacillus</taxon>
    </lineage>
</organism>
<evidence type="ECO:0000313" key="2">
    <source>
        <dbReference type="EMBL" id="SFJ84447.1"/>
    </source>
</evidence>
<keyword evidence="1" id="KW-0472">Membrane</keyword>
<dbReference type="RefSeq" id="WP_072694854.1">
    <property type="nucleotide sequence ID" value="NZ_FOSJ01000001.1"/>
</dbReference>
<evidence type="ECO:0008006" key="4">
    <source>
        <dbReference type="Google" id="ProtNLM"/>
    </source>
</evidence>
<keyword evidence="1" id="KW-1133">Transmembrane helix</keyword>
<dbReference type="OrthoDB" id="2168676at2"/>
<accession>A0A1I3URN4</accession>